<dbReference type="InterPro" id="IPR011009">
    <property type="entry name" value="Kinase-like_dom_sf"/>
</dbReference>
<comment type="function">
    <text evidence="7">May play a role in sperm motility, especially in the regulation of flagellar function.</text>
</comment>
<accession>A0AA41NGE6</accession>
<dbReference type="FunFam" id="3.30.200.20:FF:000003">
    <property type="entry name" value="Non-specific serine/threonine protein kinase"/>
    <property type="match status" value="1"/>
</dbReference>
<evidence type="ECO:0000256" key="9">
    <source>
        <dbReference type="ARBA" id="ARBA00047899"/>
    </source>
</evidence>
<feature type="domain" description="Protein kinase" evidence="13">
    <location>
        <begin position="7"/>
        <end position="253"/>
    </location>
</feature>
<dbReference type="EC" id="2.7.11.1" evidence="1"/>
<evidence type="ECO:0000256" key="7">
    <source>
        <dbReference type="ARBA" id="ARBA00037391"/>
    </source>
</evidence>
<dbReference type="PROSITE" id="PS00107">
    <property type="entry name" value="PROTEIN_KINASE_ATP"/>
    <property type="match status" value="1"/>
</dbReference>
<evidence type="ECO:0000259" key="13">
    <source>
        <dbReference type="PROSITE" id="PS50011"/>
    </source>
</evidence>
<comment type="caution">
    <text evidence="14">The sequence shown here is derived from an EMBL/GenBank/DDBJ whole genome shotgun (WGS) entry which is preliminary data.</text>
</comment>
<dbReference type="GO" id="GO:0035556">
    <property type="term" value="P:intracellular signal transduction"/>
    <property type="evidence" value="ECO:0007669"/>
    <property type="project" value="TreeGrafter"/>
</dbReference>
<keyword evidence="6 11" id="KW-0067">ATP-binding</keyword>
<dbReference type="InterPro" id="IPR008271">
    <property type="entry name" value="Ser/Thr_kinase_AS"/>
</dbReference>
<dbReference type="Gene3D" id="1.10.510.10">
    <property type="entry name" value="Transferase(Phosphotransferase) domain 1"/>
    <property type="match status" value="1"/>
</dbReference>
<evidence type="ECO:0000256" key="8">
    <source>
        <dbReference type="ARBA" id="ARBA00038181"/>
    </source>
</evidence>
<keyword evidence="5 14" id="KW-0418">Kinase</keyword>
<keyword evidence="3" id="KW-0808">Transferase</keyword>
<dbReference type="InterPro" id="IPR017441">
    <property type="entry name" value="Protein_kinase_ATP_BS"/>
</dbReference>
<evidence type="ECO:0000313" key="14">
    <source>
        <dbReference type="EMBL" id="MBZ3889912.1"/>
    </source>
</evidence>
<dbReference type="SMART" id="SM00220">
    <property type="entry name" value="S_TKc"/>
    <property type="match status" value="1"/>
</dbReference>
<dbReference type="Proteomes" id="UP001166674">
    <property type="component" value="Unassembled WGS sequence"/>
</dbReference>
<sequence length="492" mass="56179">MAFTDHYELLRAIGHGGFGQVNLACHRLTGVKVAVKVLPKEGQNFPVLSEPDMMMTMNHPNVIQLFQVIETLKNIYIVMEHAGGGQLFHHVPAGGMQEEEARRLFKQLACAIGYCHEKGIMHQDLKPENIMVDAKGNIKLIDFGLSTKFMAERKLNRFWDTLAYLAPKIILQKEYKGSTVDVWNLGVILYFMLTGRHPFLQSTSRQLLKQIVPRRYHIPHHVPTQARRLIHKILNFNPKRRPTVDQILQHPWLRQSEYSPHHYREALPRHPDPEIMTLLFDMGCDPYKTWVSVATRKFDDAMATYLILQNQKSHGEGCMFQGKPVPPNVGLHPCPMDLSNVPVLPKRSASEPALCTFPFSCEHQLPEEVKEPGQKSIRRASLPAISLRFLPARTPTPRIVSQPDHVFHMLHPQKILCRRVAAAESSHSFQDTSRGQPHDNRKCWKGVTRRIAICFQQICCCMPCVSKKVAPVEEGGQKYTRFRDRAAPVEQS</sequence>
<reference evidence="14" key="1">
    <citation type="submission" date="2020-03" db="EMBL/GenBank/DDBJ databases">
        <title>Studies in the Genomics of Life Span.</title>
        <authorList>
            <person name="Glass D."/>
        </authorList>
    </citation>
    <scope>NUCLEOTIDE SEQUENCE</scope>
    <source>
        <strain evidence="14">SUZIE</strain>
        <tissue evidence="14">Muscle</tissue>
    </source>
</reference>
<evidence type="ECO:0000256" key="1">
    <source>
        <dbReference type="ARBA" id="ARBA00012513"/>
    </source>
</evidence>
<organism evidence="14 15">
    <name type="scientific">Sciurus carolinensis</name>
    <name type="common">Eastern gray squirrel</name>
    <dbReference type="NCBI Taxonomy" id="30640"/>
    <lineage>
        <taxon>Eukaryota</taxon>
        <taxon>Metazoa</taxon>
        <taxon>Chordata</taxon>
        <taxon>Craniata</taxon>
        <taxon>Vertebrata</taxon>
        <taxon>Euteleostomi</taxon>
        <taxon>Mammalia</taxon>
        <taxon>Eutheria</taxon>
        <taxon>Euarchontoglires</taxon>
        <taxon>Glires</taxon>
        <taxon>Rodentia</taxon>
        <taxon>Sciuromorpha</taxon>
        <taxon>Sciuridae</taxon>
        <taxon>Sciurinae</taxon>
        <taxon>Sciurini</taxon>
        <taxon>Sciurus</taxon>
    </lineage>
</organism>
<dbReference type="PROSITE" id="PS50011">
    <property type="entry name" value="PROTEIN_KINASE_DOM"/>
    <property type="match status" value="1"/>
</dbReference>
<dbReference type="GO" id="GO:0005737">
    <property type="term" value="C:cytoplasm"/>
    <property type="evidence" value="ECO:0007669"/>
    <property type="project" value="TreeGrafter"/>
</dbReference>
<dbReference type="PROSITE" id="PS00108">
    <property type="entry name" value="PROTEIN_KINASE_ST"/>
    <property type="match status" value="1"/>
</dbReference>
<proteinExistence type="inferred from homology"/>
<dbReference type="GO" id="GO:0004674">
    <property type="term" value="F:protein serine/threonine kinase activity"/>
    <property type="evidence" value="ECO:0007669"/>
    <property type="project" value="UniProtKB-KW"/>
</dbReference>
<dbReference type="SUPFAM" id="SSF56112">
    <property type="entry name" value="Protein kinase-like (PK-like)"/>
    <property type="match status" value="1"/>
</dbReference>
<evidence type="ECO:0000256" key="5">
    <source>
        <dbReference type="ARBA" id="ARBA00022777"/>
    </source>
</evidence>
<evidence type="ECO:0000256" key="2">
    <source>
        <dbReference type="ARBA" id="ARBA00022527"/>
    </source>
</evidence>
<dbReference type="AlphaFoldDB" id="A0AA41NGE6"/>
<name>A0AA41NGE6_SCICA</name>
<evidence type="ECO:0000313" key="15">
    <source>
        <dbReference type="Proteomes" id="UP001166674"/>
    </source>
</evidence>
<dbReference type="CDD" id="cd14003">
    <property type="entry name" value="STKc_AMPK-like"/>
    <property type="match status" value="1"/>
</dbReference>
<comment type="catalytic activity">
    <reaction evidence="9">
        <text>L-threonyl-[protein] + ATP = O-phospho-L-threonyl-[protein] + ADP + H(+)</text>
        <dbReference type="Rhea" id="RHEA:46608"/>
        <dbReference type="Rhea" id="RHEA-COMP:11060"/>
        <dbReference type="Rhea" id="RHEA-COMP:11605"/>
        <dbReference type="ChEBI" id="CHEBI:15378"/>
        <dbReference type="ChEBI" id="CHEBI:30013"/>
        <dbReference type="ChEBI" id="CHEBI:30616"/>
        <dbReference type="ChEBI" id="CHEBI:61977"/>
        <dbReference type="ChEBI" id="CHEBI:456216"/>
        <dbReference type="EC" id="2.7.11.1"/>
    </reaction>
</comment>
<protein>
    <recommendedName>
        <fullName evidence="1">non-specific serine/threonine protein kinase</fullName>
        <ecNumber evidence="1">2.7.11.1</ecNumber>
    </recommendedName>
</protein>
<dbReference type="FunFam" id="1.10.510.10:FF:000571">
    <property type="entry name" value="Maternal embryonic leucine zipper kinase"/>
    <property type="match status" value="1"/>
</dbReference>
<evidence type="ECO:0000256" key="3">
    <source>
        <dbReference type="ARBA" id="ARBA00022679"/>
    </source>
</evidence>
<comment type="catalytic activity">
    <reaction evidence="10">
        <text>L-seryl-[protein] + ATP = O-phospho-L-seryl-[protein] + ADP + H(+)</text>
        <dbReference type="Rhea" id="RHEA:17989"/>
        <dbReference type="Rhea" id="RHEA-COMP:9863"/>
        <dbReference type="Rhea" id="RHEA-COMP:11604"/>
        <dbReference type="ChEBI" id="CHEBI:15378"/>
        <dbReference type="ChEBI" id="CHEBI:29999"/>
        <dbReference type="ChEBI" id="CHEBI:30616"/>
        <dbReference type="ChEBI" id="CHEBI:83421"/>
        <dbReference type="ChEBI" id="CHEBI:456216"/>
        <dbReference type="EC" id="2.7.11.1"/>
    </reaction>
</comment>
<evidence type="ECO:0000256" key="12">
    <source>
        <dbReference type="RuleBase" id="RU000304"/>
    </source>
</evidence>
<comment type="similarity">
    <text evidence="8">Belongs to the protein kinase superfamily. CAMK Ser/Thr protein kinase family. Smok subfamily.</text>
</comment>
<keyword evidence="15" id="KW-1185">Reference proteome</keyword>
<dbReference type="GO" id="GO:0005524">
    <property type="term" value="F:ATP binding"/>
    <property type="evidence" value="ECO:0007669"/>
    <property type="project" value="UniProtKB-UniRule"/>
</dbReference>
<dbReference type="Pfam" id="PF00069">
    <property type="entry name" value="Pkinase"/>
    <property type="match status" value="1"/>
</dbReference>
<evidence type="ECO:0000256" key="4">
    <source>
        <dbReference type="ARBA" id="ARBA00022741"/>
    </source>
</evidence>
<keyword evidence="2 12" id="KW-0723">Serine/threonine-protein kinase</keyword>
<gene>
    <name evidence="14" type="ORF">SUZIE_205330</name>
</gene>
<feature type="binding site" evidence="11">
    <location>
        <position position="36"/>
    </location>
    <ligand>
        <name>ATP</name>
        <dbReference type="ChEBI" id="CHEBI:30616"/>
    </ligand>
</feature>
<evidence type="ECO:0000256" key="11">
    <source>
        <dbReference type="PROSITE-ProRule" id="PRU10141"/>
    </source>
</evidence>
<dbReference type="EMBL" id="JAATJV010435426">
    <property type="protein sequence ID" value="MBZ3889912.1"/>
    <property type="molecule type" value="Genomic_DNA"/>
</dbReference>
<evidence type="ECO:0000256" key="10">
    <source>
        <dbReference type="ARBA" id="ARBA00048679"/>
    </source>
</evidence>
<dbReference type="PANTHER" id="PTHR24346:SF95">
    <property type="entry name" value="SPERM MOTILITY KINASE 3A"/>
    <property type="match status" value="1"/>
</dbReference>
<keyword evidence="4 11" id="KW-0547">Nucleotide-binding</keyword>
<evidence type="ECO:0000256" key="6">
    <source>
        <dbReference type="ARBA" id="ARBA00022840"/>
    </source>
</evidence>
<dbReference type="InterPro" id="IPR000719">
    <property type="entry name" value="Prot_kinase_dom"/>
</dbReference>
<dbReference type="PANTHER" id="PTHR24346">
    <property type="entry name" value="MAP/MICROTUBULE AFFINITY-REGULATING KINASE"/>
    <property type="match status" value="1"/>
</dbReference>